<dbReference type="EMBL" id="MAQB02000001">
    <property type="protein sequence ID" value="OFJ50218.1"/>
    <property type="molecule type" value="Genomic_DNA"/>
</dbReference>
<reference evidence="1 2" key="1">
    <citation type="submission" date="2016-10" db="EMBL/GenBank/DDBJ databases">
        <title>Updated version of Genome Assembly of Janthinobacterium lividum ERGS5:01.</title>
        <authorList>
            <person name="Kumar R."/>
            <person name="Acharya V."/>
            <person name="Singh D."/>
        </authorList>
    </citation>
    <scope>NUCLEOTIDE SEQUENCE [LARGE SCALE GENOMIC DNA]</scope>
    <source>
        <strain evidence="1 2">ERGS5:01</strain>
    </source>
</reference>
<organism evidence="1 2">
    <name type="scientific">Janthinobacterium lividum</name>
    <dbReference type="NCBI Taxonomy" id="29581"/>
    <lineage>
        <taxon>Bacteria</taxon>
        <taxon>Pseudomonadati</taxon>
        <taxon>Pseudomonadota</taxon>
        <taxon>Betaproteobacteria</taxon>
        <taxon>Burkholderiales</taxon>
        <taxon>Oxalobacteraceae</taxon>
        <taxon>Janthinobacterium</taxon>
    </lineage>
</organism>
<dbReference type="AlphaFoldDB" id="A0A1E8PV49"/>
<comment type="caution">
    <text evidence="1">The sequence shown here is derived from an EMBL/GenBank/DDBJ whole genome shotgun (WGS) entry which is preliminary data.</text>
</comment>
<gene>
    <name evidence="1" type="ORF">BA896_012295</name>
</gene>
<name>A0A1E8PV49_9BURK</name>
<accession>A0A1E8PV49</accession>
<proteinExistence type="predicted"/>
<protein>
    <submittedName>
        <fullName evidence="1">Uncharacterized protein</fullName>
    </submittedName>
</protein>
<evidence type="ECO:0000313" key="2">
    <source>
        <dbReference type="Proteomes" id="UP000092634"/>
    </source>
</evidence>
<dbReference type="Gene3D" id="2.40.160.170">
    <property type="match status" value="1"/>
</dbReference>
<sequence>MSVPLQSNLNARFGVGFLNYSYNSSTDDVDYQLKLKLRTFDALLDYFPMDGAFRVSAGVVYNGNKIDAKGKPNKTGSYTLNGNTYTAASAGQLDGTIDFRKVAPYIGIGWGNAVKEAGWGISSDIGVLFQGAPKTALSNSGCDPLVCAALKTDVAAENGKLADKVKDFKAYPVLRISLSYRY</sequence>
<dbReference type="Proteomes" id="UP000092634">
    <property type="component" value="Unassembled WGS sequence"/>
</dbReference>
<evidence type="ECO:0000313" key="1">
    <source>
        <dbReference type="EMBL" id="OFJ50218.1"/>
    </source>
</evidence>